<dbReference type="EMBL" id="BMOM01000016">
    <property type="protein sequence ID" value="GGM12704.1"/>
    <property type="molecule type" value="Genomic_DNA"/>
</dbReference>
<dbReference type="Proteomes" id="UP000661918">
    <property type="component" value="Unassembled WGS sequence"/>
</dbReference>
<organism evidence="2 3">
    <name type="scientific">Deinococcus aerophilus</name>
    <dbReference type="NCBI Taxonomy" id="522488"/>
    <lineage>
        <taxon>Bacteria</taxon>
        <taxon>Thermotogati</taxon>
        <taxon>Deinococcota</taxon>
        <taxon>Deinococci</taxon>
        <taxon>Deinococcales</taxon>
        <taxon>Deinococcaceae</taxon>
        <taxon>Deinococcus</taxon>
    </lineage>
</organism>
<feature type="region of interest" description="Disordered" evidence="1">
    <location>
        <begin position="198"/>
        <end position="219"/>
    </location>
</feature>
<evidence type="ECO:0000313" key="2">
    <source>
        <dbReference type="EMBL" id="GGM12704.1"/>
    </source>
</evidence>
<evidence type="ECO:0000313" key="3">
    <source>
        <dbReference type="Proteomes" id="UP000661918"/>
    </source>
</evidence>
<feature type="compositionally biased region" description="Basic and acidic residues" evidence="1">
    <location>
        <begin position="270"/>
        <end position="290"/>
    </location>
</feature>
<sequence>MKRKSFYTGIVSRKGTAALARLGCRVRFESSIEEGCLYLLDYDHDVLSVTRAPSVPYRDADNKLRSYTADFTVGRQGSTVKAPSAHDPNSAAPGGPLDQRVQETLECKPVSFLATQGIDEEVLWKARAQALQVLGMPLRFVTDEEVFSAKHAHARAFGPYFAVIPDPLLASAVLAAADEEPAPIKLVVERACARLREPPNDRRRGFPASSQAGSGESELTQRVMDRLESYVHAAAAHLIARRVLAADESVEPTHPLCVVRRSSTLAAWRGGERTHEQRNAARPESSFRIR</sequence>
<gene>
    <name evidence="2" type="ORF">GCM10010841_21560</name>
</gene>
<evidence type="ECO:0000256" key="1">
    <source>
        <dbReference type="SAM" id="MobiDB-lite"/>
    </source>
</evidence>
<proteinExistence type="predicted"/>
<reference evidence="3" key="1">
    <citation type="journal article" date="2019" name="Int. J. Syst. Evol. Microbiol.">
        <title>The Global Catalogue of Microorganisms (GCM) 10K type strain sequencing project: providing services to taxonomists for standard genome sequencing and annotation.</title>
        <authorList>
            <consortium name="The Broad Institute Genomics Platform"/>
            <consortium name="The Broad Institute Genome Sequencing Center for Infectious Disease"/>
            <person name="Wu L."/>
            <person name="Ma J."/>
        </authorList>
    </citation>
    <scope>NUCLEOTIDE SEQUENCE [LARGE SCALE GENOMIC DNA]</scope>
    <source>
        <strain evidence="3">JCM 15443</strain>
    </source>
</reference>
<dbReference type="RefSeq" id="WP_188904293.1">
    <property type="nucleotide sequence ID" value="NZ_BMOM01000016.1"/>
</dbReference>
<feature type="compositionally biased region" description="Polar residues" evidence="1">
    <location>
        <begin position="208"/>
        <end position="219"/>
    </location>
</feature>
<name>A0ABQ2GUS7_9DEIO</name>
<keyword evidence="3" id="KW-1185">Reference proteome</keyword>
<feature type="region of interest" description="Disordered" evidence="1">
    <location>
        <begin position="76"/>
        <end position="97"/>
    </location>
</feature>
<feature type="region of interest" description="Disordered" evidence="1">
    <location>
        <begin position="269"/>
        <end position="290"/>
    </location>
</feature>
<accession>A0ABQ2GUS7</accession>
<protein>
    <submittedName>
        <fullName evidence="2">Uncharacterized protein</fullName>
    </submittedName>
</protein>
<comment type="caution">
    <text evidence="2">The sequence shown here is derived from an EMBL/GenBank/DDBJ whole genome shotgun (WGS) entry which is preliminary data.</text>
</comment>